<keyword evidence="7 10" id="KW-1133">Transmembrane helix</keyword>
<keyword evidence="5" id="KW-0808">Transferase</keyword>
<dbReference type="NCBIfam" id="TIGR00374">
    <property type="entry name" value="flippase-like domain"/>
    <property type="match status" value="2"/>
</dbReference>
<dbReference type="PANTHER" id="PTHR10859">
    <property type="entry name" value="GLYCOSYL TRANSFERASE"/>
    <property type="match status" value="1"/>
</dbReference>
<evidence type="ECO:0000256" key="10">
    <source>
        <dbReference type="SAM" id="Phobius"/>
    </source>
</evidence>
<keyword evidence="4" id="KW-0328">Glycosyltransferase</keyword>
<feature type="transmembrane region" description="Helical" evidence="10">
    <location>
        <begin position="557"/>
        <end position="575"/>
    </location>
</feature>
<protein>
    <submittedName>
        <fullName evidence="12">Dolichol-P-glucose synthetase, putative</fullName>
    </submittedName>
</protein>
<dbReference type="CDD" id="cd04188">
    <property type="entry name" value="DPG_synthase"/>
    <property type="match status" value="1"/>
</dbReference>
<dbReference type="Pfam" id="PF00535">
    <property type="entry name" value="Glycos_transf_2"/>
    <property type="match status" value="1"/>
</dbReference>
<dbReference type="Pfam" id="PF03706">
    <property type="entry name" value="LPG_synthase_TM"/>
    <property type="match status" value="1"/>
</dbReference>
<dbReference type="STRING" id="224325.AF_0581"/>
<dbReference type="SUPFAM" id="SSF53448">
    <property type="entry name" value="Nucleotide-diphospho-sugar transferases"/>
    <property type="match status" value="1"/>
</dbReference>
<feature type="transmembrane region" description="Helical" evidence="10">
    <location>
        <begin position="292"/>
        <end position="313"/>
    </location>
</feature>
<comment type="subcellular location">
    <subcellularLocation>
        <location evidence="1">Cell membrane</location>
        <topology evidence="1">Multi-pass membrane protein</topology>
    </subcellularLocation>
</comment>
<dbReference type="Gene3D" id="3.90.550.10">
    <property type="entry name" value="Spore Coat Polysaccharide Biosynthesis Protein SpsA, Chain A"/>
    <property type="match status" value="1"/>
</dbReference>
<dbReference type="CAZy" id="GT2">
    <property type="family name" value="Glycosyltransferase Family 2"/>
</dbReference>
<evidence type="ECO:0000256" key="1">
    <source>
        <dbReference type="ARBA" id="ARBA00004651"/>
    </source>
</evidence>
<dbReference type="InterPro" id="IPR022791">
    <property type="entry name" value="L-PG_synthase/AglD"/>
</dbReference>
<evidence type="ECO:0000256" key="4">
    <source>
        <dbReference type="ARBA" id="ARBA00022676"/>
    </source>
</evidence>
<feature type="transmembrane region" description="Helical" evidence="10">
    <location>
        <begin position="473"/>
        <end position="494"/>
    </location>
</feature>
<feature type="transmembrane region" description="Helical" evidence="10">
    <location>
        <begin position="433"/>
        <end position="452"/>
    </location>
</feature>
<dbReference type="Proteomes" id="UP000002199">
    <property type="component" value="Chromosome"/>
</dbReference>
<dbReference type="PhylomeDB" id="O29674"/>
<feature type="transmembrane region" description="Helical" evidence="10">
    <location>
        <begin position="530"/>
        <end position="551"/>
    </location>
</feature>
<dbReference type="GO" id="GO:0006487">
    <property type="term" value="P:protein N-linked glycosylation"/>
    <property type="evidence" value="ECO:0007669"/>
    <property type="project" value="TreeGrafter"/>
</dbReference>
<reference evidence="12 13" key="1">
    <citation type="journal article" date="1997" name="Nature">
        <title>The complete genome sequence of the hyperthermophilic, sulphate-reducing archaeon Archaeoglobus fulgidus.</title>
        <authorList>
            <person name="Klenk H.P."/>
            <person name="Clayton R.A."/>
            <person name="Tomb J."/>
            <person name="White O."/>
            <person name="Nelson K.E."/>
            <person name="Ketchum K.A."/>
            <person name="Dodson R.J."/>
            <person name="Gwinn M."/>
            <person name="Hickey E.K."/>
            <person name="Peterson J.D."/>
            <person name="Richardson D.L."/>
            <person name="Kerlavage A.R."/>
            <person name="Graham D.E."/>
            <person name="Kyrpides N.C."/>
            <person name="Fleischmann R.D."/>
            <person name="Quackenbush J."/>
            <person name="Lee N.H."/>
            <person name="Sutton G.G."/>
            <person name="Gill S."/>
            <person name="Kirkness E.F."/>
            <person name="Dougherty B.A."/>
            <person name="McKenney K."/>
            <person name="Adams M.D."/>
            <person name="Loftus B."/>
            <person name="Peterson S."/>
            <person name="Reich C.I."/>
            <person name="McNeil L.K."/>
            <person name="Badger J.H."/>
            <person name="Glodek A."/>
            <person name="Zhou L."/>
            <person name="Overbeek R."/>
            <person name="Gocayne J.D."/>
            <person name="Weidman J.F."/>
            <person name="McDonald L."/>
            <person name="Utterback T."/>
            <person name="Cotton M.D."/>
            <person name="Spriggs T."/>
            <person name="Artiach P."/>
            <person name="Kaine B.P."/>
            <person name="Sykes S.M."/>
            <person name="Sadow P.W."/>
            <person name="D'Andrea K.P."/>
            <person name="Bowman C."/>
            <person name="Fujii C."/>
            <person name="Garland S.A."/>
            <person name="Mason T.M."/>
            <person name="Olsen G.J."/>
            <person name="Fraser C.M."/>
            <person name="Smith H.O."/>
            <person name="Woese C.R."/>
            <person name="Venter J.C."/>
        </authorList>
    </citation>
    <scope>NUCLEOTIDE SEQUENCE [LARGE SCALE GENOMIC DNA]</scope>
    <source>
        <strain evidence="13">ATCC 49558 / DSM 4304 / JCM 9628 / NBRC 100126 / VC-16</strain>
    </source>
</reference>
<evidence type="ECO:0000313" key="13">
    <source>
        <dbReference type="Proteomes" id="UP000002199"/>
    </source>
</evidence>
<dbReference type="PaxDb" id="224325-AF_0581"/>
<accession>O29674</accession>
<feature type="transmembrane region" description="Helical" evidence="10">
    <location>
        <begin position="319"/>
        <end position="341"/>
    </location>
</feature>
<evidence type="ECO:0000256" key="2">
    <source>
        <dbReference type="ARBA" id="ARBA00006739"/>
    </source>
</evidence>
<evidence type="ECO:0000259" key="11">
    <source>
        <dbReference type="Pfam" id="PF00535"/>
    </source>
</evidence>
<feature type="domain" description="Glycosyltransferase 2-like" evidence="11">
    <location>
        <begin position="57"/>
        <end position="221"/>
    </location>
</feature>
<dbReference type="HOGENOM" id="CLU_474611_0_0_2"/>
<evidence type="ECO:0000256" key="3">
    <source>
        <dbReference type="ARBA" id="ARBA00022475"/>
    </source>
</evidence>
<gene>
    <name evidence="12" type="ordered locus">AF_0581</name>
</gene>
<dbReference type="InterPro" id="IPR035518">
    <property type="entry name" value="DPG_synthase"/>
</dbReference>
<proteinExistence type="inferred from homology"/>
<keyword evidence="8 10" id="KW-0472">Membrane</keyword>
<evidence type="ECO:0000313" key="12">
    <source>
        <dbReference type="EMBL" id="AAB90655.1"/>
    </source>
</evidence>
<keyword evidence="13" id="KW-1185">Reference proteome</keyword>
<dbReference type="EMBL" id="AE000782">
    <property type="protein sequence ID" value="AAB90655.1"/>
    <property type="molecule type" value="Genomic_DNA"/>
</dbReference>
<evidence type="ECO:0000256" key="7">
    <source>
        <dbReference type="ARBA" id="ARBA00022989"/>
    </source>
</evidence>
<dbReference type="PIR" id="E69322">
    <property type="entry name" value="E69322"/>
</dbReference>
<dbReference type="GO" id="GO:0005886">
    <property type="term" value="C:plasma membrane"/>
    <property type="evidence" value="ECO:0007669"/>
    <property type="project" value="UniProtKB-SubCell"/>
</dbReference>
<name>O29674_ARCFU</name>
<feature type="region of interest" description="Disordered" evidence="9">
    <location>
        <begin position="1"/>
        <end position="28"/>
    </location>
</feature>
<dbReference type="KEGG" id="afu:AF_0581"/>
<dbReference type="EnsemblBacteria" id="AAB90655">
    <property type="protein sequence ID" value="AAB90655"/>
    <property type="gene ID" value="AF_0581"/>
</dbReference>
<feature type="compositionally biased region" description="Polar residues" evidence="9">
    <location>
        <begin position="15"/>
        <end position="28"/>
    </location>
</feature>
<sequence length="581" mass="64085">MPSSPPHPSPKDAWTATQTSNRGWQKSHPTTSLSLLCLTCREKQIFHAQSLTTMKISIVLPAYNEAKRLRGAVEEVIKAAEKTGYDFEIIIAEDGSKDGTDRIAAELAASNPRIKHLHSDERLGRGRALMNAFSKASGDVVVYMDVDLATDLSHLKELVDAIIVEGYDFSTGSRLMKESQTDRPAKREIASRGYNFLVRLFLGSKLHDHQCGFKAFRRDLILDLGKEVKDNHWFWDTEVLVLAQKRGYRVKEIPVRWKHGGETKVAFGKDILYMFSQILRMWMDEKKRSRKYLIISTLIALAILGVIAVKAGIENVYESLISINPFFLLTSALLYSLSYILRGLRFDYIMRSLGRERGLLFSTAAVSISQTVNVITPIRLGDLARAYVFRRREVPYSESIGGIAAERVYDLISVALIAAVSALLLGAGLKEPVYAFIFAGMIFAGILLLSRMENVVGKVFKNAMKVMGIKQSIVLTFLSLLLWLSDITVCYLIALSFGDVSFILIALAVAVGNIVKALPITPGGVGTYEAAVTAVLLSQFSAGTAFTIALVDHAVKNVTTVLLGLLSLASLNLSLKEVEQG</sequence>
<dbReference type="InterPro" id="IPR001173">
    <property type="entry name" value="Glyco_trans_2-like"/>
</dbReference>
<dbReference type="AlphaFoldDB" id="O29674"/>
<keyword evidence="3" id="KW-1003">Cell membrane</keyword>
<dbReference type="eggNOG" id="arCOG00897">
    <property type="taxonomic scope" value="Archaea"/>
</dbReference>
<dbReference type="GO" id="GO:0016757">
    <property type="term" value="F:glycosyltransferase activity"/>
    <property type="evidence" value="ECO:0007669"/>
    <property type="project" value="UniProtKB-KW"/>
</dbReference>
<keyword evidence="6 10" id="KW-0812">Transmembrane</keyword>
<dbReference type="PANTHER" id="PTHR10859:SF105">
    <property type="entry name" value="DOLICHYL-PHOSPHATE BETA-D-MANNOSYLTRANSFERASE"/>
    <property type="match status" value="1"/>
</dbReference>
<feature type="transmembrane region" description="Helical" evidence="10">
    <location>
        <begin position="408"/>
        <end position="427"/>
    </location>
</feature>
<comment type="similarity">
    <text evidence="2">Belongs to the glycosyltransferase 2 family.</text>
</comment>
<evidence type="ECO:0000256" key="6">
    <source>
        <dbReference type="ARBA" id="ARBA00022692"/>
    </source>
</evidence>
<evidence type="ECO:0000256" key="9">
    <source>
        <dbReference type="SAM" id="MobiDB-lite"/>
    </source>
</evidence>
<dbReference type="InterPro" id="IPR029044">
    <property type="entry name" value="Nucleotide-diphossugar_trans"/>
</dbReference>
<evidence type="ECO:0000256" key="8">
    <source>
        <dbReference type="ARBA" id="ARBA00023136"/>
    </source>
</evidence>
<feature type="transmembrane region" description="Helical" evidence="10">
    <location>
        <begin position="500"/>
        <end position="518"/>
    </location>
</feature>
<organism evidence="12 13">
    <name type="scientific">Archaeoglobus fulgidus (strain ATCC 49558 / DSM 4304 / JCM 9628 / NBRC 100126 / VC-16)</name>
    <dbReference type="NCBI Taxonomy" id="224325"/>
    <lineage>
        <taxon>Archaea</taxon>
        <taxon>Methanobacteriati</taxon>
        <taxon>Methanobacteriota</taxon>
        <taxon>Archaeoglobi</taxon>
        <taxon>Archaeoglobales</taxon>
        <taxon>Archaeoglobaceae</taxon>
        <taxon>Archaeoglobus</taxon>
    </lineage>
</organism>
<evidence type="ECO:0000256" key="5">
    <source>
        <dbReference type="ARBA" id="ARBA00022679"/>
    </source>
</evidence>